<comment type="caution">
    <text evidence="1">The sequence shown here is derived from an EMBL/GenBank/DDBJ whole genome shotgun (WGS) entry which is preliminary data.</text>
</comment>
<reference evidence="1" key="1">
    <citation type="submission" date="2021-08" db="EMBL/GenBank/DDBJ databases">
        <title>The first chromosome-level gecko genome reveals the dynamic sex chromosomes of Neotropical dwarf geckos (Sphaerodactylidae: Sphaerodactylus).</title>
        <authorList>
            <person name="Pinto B.J."/>
            <person name="Keating S.E."/>
            <person name="Gamble T."/>
        </authorList>
    </citation>
    <scope>NUCLEOTIDE SEQUENCE</scope>
    <source>
        <strain evidence="1">TG3544</strain>
    </source>
</reference>
<sequence length="99" mass="11467">MTIIPWLANGSLLFNKNTVFSFNCQHTLLFSLFISPDAGVCYKQWKSNRAAEKRTNLLLSLSLHKYSSISIIIKQKKELTQWHWFSTEILHKSLLNVNA</sequence>
<evidence type="ECO:0000313" key="1">
    <source>
        <dbReference type="EMBL" id="KAH7995070.1"/>
    </source>
</evidence>
<keyword evidence="2" id="KW-1185">Reference proteome</keyword>
<accession>A0ACB8EQX1</accession>
<evidence type="ECO:0000313" key="2">
    <source>
        <dbReference type="Proteomes" id="UP000827872"/>
    </source>
</evidence>
<dbReference type="Proteomes" id="UP000827872">
    <property type="component" value="Linkage Group LG07"/>
</dbReference>
<name>A0ACB8EQX1_9SAUR</name>
<organism evidence="1 2">
    <name type="scientific">Sphaerodactylus townsendi</name>
    <dbReference type="NCBI Taxonomy" id="933632"/>
    <lineage>
        <taxon>Eukaryota</taxon>
        <taxon>Metazoa</taxon>
        <taxon>Chordata</taxon>
        <taxon>Craniata</taxon>
        <taxon>Vertebrata</taxon>
        <taxon>Euteleostomi</taxon>
        <taxon>Lepidosauria</taxon>
        <taxon>Squamata</taxon>
        <taxon>Bifurcata</taxon>
        <taxon>Gekkota</taxon>
        <taxon>Sphaerodactylidae</taxon>
        <taxon>Sphaerodactylus</taxon>
    </lineage>
</organism>
<proteinExistence type="predicted"/>
<protein>
    <submittedName>
        <fullName evidence="1">Uncharacterized protein</fullName>
    </submittedName>
</protein>
<gene>
    <name evidence="1" type="ORF">K3G42_020981</name>
</gene>
<dbReference type="EMBL" id="CM037620">
    <property type="protein sequence ID" value="KAH7995070.1"/>
    <property type="molecule type" value="Genomic_DNA"/>
</dbReference>